<organism evidence="2">
    <name type="scientific">Candidatus Kentrum sp. LPFa</name>
    <dbReference type="NCBI Taxonomy" id="2126335"/>
    <lineage>
        <taxon>Bacteria</taxon>
        <taxon>Pseudomonadati</taxon>
        <taxon>Pseudomonadota</taxon>
        <taxon>Gammaproteobacteria</taxon>
        <taxon>Candidatus Kentrum</taxon>
    </lineage>
</organism>
<reference evidence="2" key="1">
    <citation type="submission" date="2019-02" db="EMBL/GenBank/DDBJ databases">
        <authorList>
            <person name="Gruber-Vodicka R. H."/>
            <person name="Seah K. B. B."/>
        </authorList>
    </citation>
    <scope>NUCLEOTIDE SEQUENCE</scope>
    <source>
        <strain evidence="2">BECK_S312</strain>
        <strain evidence="3">BECK_S426</strain>
    </source>
</reference>
<proteinExistence type="predicted"/>
<evidence type="ECO:0000256" key="1">
    <source>
        <dbReference type="SAM" id="MobiDB-lite"/>
    </source>
</evidence>
<dbReference type="EMBL" id="CAADFP010000013">
    <property type="protein sequence ID" value="VFK24465.1"/>
    <property type="molecule type" value="Genomic_DNA"/>
</dbReference>
<name>A0A450W858_9GAMM</name>
<accession>A0A450W858</accession>
<evidence type="ECO:0000313" key="2">
    <source>
        <dbReference type="EMBL" id="VFK13229.1"/>
    </source>
</evidence>
<dbReference type="EMBL" id="CAADFM010000084">
    <property type="protein sequence ID" value="VFK13229.1"/>
    <property type="molecule type" value="Genomic_DNA"/>
</dbReference>
<evidence type="ECO:0000313" key="3">
    <source>
        <dbReference type="EMBL" id="VFK24465.1"/>
    </source>
</evidence>
<dbReference type="AlphaFoldDB" id="A0A450W858"/>
<sequence>MEILAIEGGVIHGGEGDFAPRFADLGGIAVDARSGGHVEALVPLDEIGVVDLDEAAFVFTFEGGAGGAVGLVADDEVEGWEVVLGLGAVDYADGVIGGEHHGDVACVVPLGHGLGQTGGVGGGRVAEFMGEGLYPVVVFVGVSRALLADFAIGADREAVERGLALLGPFGEGLGEEGEAQHQEEHPLAGTRHGLGDIEGGEGLAGAAGHSELAAVGLAQAGGDVLEGVFLVGTKLLFGF</sequence>
<feature type="region of interest" description="Disordered" evidence="1">
    <location>
        <begin position="174"/>
        <end position="194"/>
    </location>
</feature>
<protein>
    <submittedName>
        <fullName evidence="2">Uncharacterized protein</fullName>
    </submittedName>
</protein>
<gene>
    <name evidence="2" type="ORF">BECKLPF1236A_GA0070988_100844</name>
    <name evidence="3" type="ORF">BECKLPF1236C_GA0070990_1001316</name>
</gene>